<evidence type="ECO:0000256" key="12">
    <source>
        <dbReference type="SAM" id="SignalP"/>
    </source>
</evidence>
<feature type="non-terminal residue" evidence="14">
    <location>
        <position position="1672"/>
    </location>
</feature>
<dbReference type="Pfam" id="PF19127">
    <property type="entry name" value="Choline_bind_3"/>
    <property type="match status" value="4"/>
</dbReference>
<evidence type="ECO:0000256" key="1">
    <source>
        <dbReference type="ARBA" id="ARBA00001152"/>
    </source>
</evidence>
<evidence type="ECO:0000256" key="4">
    <source>
        <dbReference type="ARBA" id="ARBA00012592"/>
    </source>
</evidence>
<feature type="domain" description="Glycoside hydrolase family 70 catalytic" evidence="13">
    <location>
        <begin position="316"/>
        <end position="1117"/>
    </location>
</feature>
<dbReference type="RefSeq" id="WP_059394329.1">
    <property type="nucleotide sequence ID" value="NZ_DF968096.1"/>
</dbReference>
<feature type="region of interest" description="Disordered" evidence="11">
    <location>
        <begin position="1455"/>
        <end position="1484"/>
    </location>
</feature>
<dbReference type="Pfam" id="PF02324">
    <property type="entry name" value="Glyco_hydro_70"/>
    <property type="match status" value="1"/>
</dbReference>
<evidence type="ECO:0000256" key="2">
    <source>
        <dbReference type="ARBA" id="ARBA00003243"/>
    </source>
</evidence>
<evidence type="ECO:0000256" key="3">
    <source>
        <dbReference type="ARBA" id="ARBA00009247"/>
    </source>
</evidence>
<dbReference type="Proteomes" id="UP000064514">
    <property type="component" value="Unassembled WGS sequence"/>
</dbReference>
<dbReference type="SUPFAM" id="SSF51445">
    <property type="entry name" value="(Trans)glycosidases"/>
    <property type="match status" value="2"/>
</dbReference>
<evidence type="ECO:0000256" key="6">
    <source>
        <dbReference type="ARBA" id="ARBA00022679"/>
    </source>
</evidence>
<keyword evidence="14" id="KW-0378">Hydrolase</keyword>
<gene>
    <name evidence="14" type="ORF">FTRO_0190010</name>
</gene>
<keyword evidence="5" id="KW-0328">Glycosyltransferase</keyword>
<dbReference type="InterPro" id="IPR017853">
    <property type="entry name" value="GH"/>
</dbReference>
<dbReference type="InterPro" id="IPR018337">
    <property type="entry name" value="Cell_wall/Cho-bd_repeat"/>
</dbReference>
<evidence type="ECO:0000256" key="10">
    <source>
        <dbReference type="ARBA" id="ARBA00032238"/>
    </source>
</evidence>
<dbReference type="Pfam" id="PF19258">
    <property type="entry name" value="KxYKxGKxW_sig"/>
    <property type="match status" value="1"/>
</dbReference>
<evidence type="ECO:0000313" key="14">
    <source>
        <dbReference type="EMBL" id="GAP05007.1"/>
    </source>
</evidence>
<dbReference type="Gene3D" id="3.20.20.470">
    <property type="entry name" value="Glucansucrase"/>
    <property type="match status" value="1"/>
</dbReference>
<feature type="compositionally biased region" description="Low complexity" evidence="11">
    <location>
        <begin position="1461"/>
        <end position="1482"/>
    </location>
</feature>
<dbReference type="NCBIfam" id="TIGR04035">
    <property type="entry name" value="glucan_65_rpt"/>
    <property type="match status" value="7"/>
</dbReference>
<dbReference type="InterPro" id="IPR003318">
    <property type="entry name" value="Glyco_hydro70cat"/>
</dbReference>
<evidence type="ECO:0000256" key="7">
    <source>
        <dbReference type="ARBA" id="ARBA00022729"/>
    </source>
</evidence>
<dbReference type="Gene3D" id="2.30.30.420">
    <property type="entry name" value="glucansucrase"/>
    <property type="match status" value="1"/>
</dbReference>
<organism evidence="14">
    <name type="scientific">Fructobacillus tropaeoli</name>
    <dbReference type="NCBI Taxonomy" id="709323"/>
    <lineage>
        <taxon>Bacteria</taxon>
        <taxon>Bacillati</taxon>
        <taxon>Bacillota</taxon>
        <taxon>Bacilli</taxon>
        <taxon>Lactobacillales</taxon>
        <taxon>Lactobacillaceae</taxon>
        <taxon>Fructobacillus</taxon>
    </lineage>
</organism>
<dbReference type="EC" id="2.4.1.5" evidence="4"/>
<dbReference type="GO" id="GO:0009250">
    <property type="term" value="P:glucan biosynthetic process"/>
    <property type="evidence" value="ECO:0007669"/>
    <property type="project" value="InterPro"/>
</dbReference>
<keyword evidence="7 12" id="KW-0732">Signal</keyword>
<comment type="catalytic activity">
    <reaction evidence="1">
        <text>[(1-&gt;6)-alpha-D-glucosyl](n) + sucrose = [(1-&gt;6)-alpha-D-glucosyl](n+1) + D-fructose</text>
        <dbReference type="Rhea" id="RHEA:18825"/>
        <dbReference type="Rhea" id="RHEA-COMP:11144"/>
        <dbReference type="Rhea" id="RHEA-COMP:11145"/>
        <dbReference type="ChEBI" id="CHEBI:17992"/>
        <dbReference type="ChEBI" id="CHEBI:18269"/>
        <dbReference type="ChEBI" id="CHEBI:37721"/>
        <dbReference type="EC" id="2.4.1.5"/>
    </reaction>
</comment>
<name>A0A3F3H5Y5_9LACO</name>
<reference evidence="14" key="1">
    <citation type="journal article" date="2015" name="BMC Genomics">
        <title>Comparative genomics of Fructobacillus spp. and Leuconostoc spp. reveals niche-specific evolution of Fructobacillus spp.</title>
        <authorList>
            <person name="Endo A."/>
            <person name="Tanizawa Y."/>
            <person name="Tanaka N."/>
            <person name="Maeno S."/>
            <person name="Kumar H."/>
            <person name="Shiwa Y."/>
            <person name="Okada S."/>
            <person name="Yoshikawa H."/>
            <person name="Dicks L."/>
            <person name="Nakagawa J."/>
            <person name="Arita M."/>
        </authorList>
    </citation>
    <scope>NUCLEOTIDE SEQUENCE [LARGE SCALE GENOMIC DNA]</scope>
    <source>
        <strain evidence="14">F214-1</strain>
    </source>
</reference>
<sequence length="1672" mass="184644">MRKKLYKSGKMWVAASVAISFSALSISVGNNGAKADDSQQSSTQIQSTQVTTALPAGGQYSTTNGGQSWNYLVNGVAIKGMYQDGQGQLRYFNFIDGTQVKGEFLSINGTYYYFDQNSGEGHLVPTQSNGHYTEIGNTGAWGYQNSNGELVKGIQNIDGQLRYFDENTGNQVKGGSATIGNKSYYFEPSQGTLTTTIDQVSDAQNANIRGLATVNGQLNYFDPTTGEQAKHKQVATNGATYYFNDSGVGTYLFTNVQNTPANDVSQHNAVNSTDTKDYTNTVDGFLTADTWYRPKYILDNGENWRASNEGEYRPFIMNWWPNKNVEVNYLKLMQNNNLLSSTVQYDLFTDQAILNQAAYQAQIAIEKRIKSEGSTDWLNTLLFGGDDSHPSFVKQQFIWNSDSESPWQGDAWFQGGYLKYGNSVMTPTSNSNYRQAGNAFDFLLANDVDNQNPIVQAEDLNWLYYLMNFGSITTNGLDNDSNFDSIRLDAVDFIHNDAIQRTYDYLRQAFNLTKNEATANQHLSLVEAGVDAGTTTYNSDGLIESNIRPLATDSLTNAPGKNASLSNLIKDVDSGEVIADHANFSTDDGIPNYSIIHAHDKGIQENVGAAITAATGADWTNFTTEQLEQGLDLYYQDQRSTNKKYNIYNLPSIYALMLTNKGTVPRVYYGDMYQDNGQYMQQKSLYYDAISSLMTARKQYVAGGQTMSVDENGLLKSVRFGKNAMTAQDTGDAETRTEGVGVIIGNDPSVKVADGQTVTLDMGAAHKNQAYRPLILTTSDGIQTYDSDENAPVVYTDDNGILTFSNQDINGQANTKIVGTLNPQVSGYLAVWVPVGASADQDARTAPSTQSTNDGKVLHTGAALDSNLIFEGFSNFQPMPTTHDEMTNVVISQNASQFAKWGITSFEMAPQYRSSEDHSFLDSTIDNGYAFSDRYDLGFGTPTKYGTDEDLRNAIKALHQNGMQVMADVVMNQLYSLNGKEVVSASRAGVYGNDVDLPFGTQLYVVNTTGGGEYQKKYGGAFLNIIKEKYPTLFDSESYDYYLKNYSDNGHGPAYMTTATATREAIPSDQPLKEWSAKYMNGTNILGLGMGYVLKDWNNGAYFKLSGTDTTLPQSLVALTGWNQNDDGTWSYYSTDTDDRVTGKQVIDGRTLLFDNQGNQIKGGWGENPDGTWSYYNADTGDRVIGEQVIDGRTLFFDNQGVQVKGGWGENYDGTWSYYNADTGDRVTGKQVIDGRTLLFDNRGVQVKGGWGENSDGTWSYYNADTGDRVTGNQLIGGRNLLFDNQGNQIKGGWDENPDGTWSYYNADTGDRVTGVQVIDGKQLLFDSNGIQVKNSWQKNANGTWSYYDANDGHLVPANSSNDGTSSSTQDSGNKSNQNPSSSSNAVNKTTGWIKNSDGTWSYLSAKSGQKVTGSQTIDGKQLLFDDHGVQIKGGWGKNADGTWSYYDANSGELTSTSDMSNVNPQQTTTTTNEQSTTNQPTDITKNSDGVYVYKNDSNKKAQGYLNDGSSWKWFNDGQLYTGFQNYMGAYYYFINGIRQQNQWENIWGLKYYVGDDGRTVEGIHAIDGHAYDFGTDGTFNVKGSASGYLNDGKSWMWYEGGNPYTGFRYYMDTYYWFENGVRQDNAWHQAWGLTYYTGADGRAVQGVQNINGKLYYFGNDGTFFMRTNQEV</sequence>
<dbReference type="SUPFAM" id="SSF69360">
    <property type="entry name" value="Cell wall binding repeat"/>
    <property type="match status" value="4"/>
</dbReference>
<dbReference type="GO" id="GO:0016787">
    <property type="term" value="F:hydrolase activity"/>
    <property type="evidence" value="ECO:0007669"/>
    <property type="project" value="UniProtKB-KW"/>
</dbReference>
<dbReference type="Gene3D" id="2.10.270.10">
    <property type="entry name" value="Cholin Binding"/>
    <property type="match status" value="7"/>
</dbReference>
<dbReference type="NCBIfam" id="TIGR03715">
    <property type="entry name" value="KxYKxGKxW"/>
    <property type="match status" value="1"/>
</dbReference>
<keyword evidence="8" id="KW-0677">Repeat</keyword>
<feature type="compositionally biased region" description="Low complexity" evidence="11">
    <location>
        <begin position="1372"/>
        <end position="1388"/>
    </location>
</feature>
<dbReference type="GO" id="GO:0046527">
    <property type="term" value="F:glucosyltransferase activity"/>
    <property type="evidence" value="ECO:0007669"/>
    <property type="project" value="InterPro"/>
</dbReference>
<dbReference type="EMBL" id="DF968096">
    <property type="protein sequence ID" value="GAP05007.1"/>
    <property type="molecule type" value="Genomic_DNA"/>
</dbReference>
<accession>A0A3F3H5Y5</accession>
<dbReference type="InterPro" id="IPR027636">
    <property type="entry name" value="Glucan-bd_rpt"/>
</dbReference>
<evidence type="ECO:0000256" key="9">
    <source>
        <dbReference type="ARBA" id="ARBA00029911"/>
    </source>
</evidence>
<feature type="chain" id="PRO_5039648268" description="dextransucrase" evidence="12">
    <location>
        <begin position="26"/>
        <end position="1672"/>
    </location>
</feature>
<keyword evidence="6" id="KW-0808">Transferase</keyword>
<feature type="compositionally biased region" description="Polar residues" evidence="11">
    <location>
        <begin position="1358"/>
        <end position="1371"/>
    </location>
</feature>
<evidence type="ECO:0000256" key="11">
    <source>
        <dbReference type="SAM" id="MobiDB-lite"/>
    </source>
</evidence>
<comment type="function">
    <text evidence="2">Production of extracellular glucans, that are thought to play a key role in the development of the dental plaque because of their ability to adhere to smooth surfaces and mediate the aggregation of bacterial cells and food debris.</text>
</comment>
<evidence type="ECO:0000256" key="5">
    <source>
        <dbReference type="ARBA" id="ARBA00022676"/>
    </source>
</evidence>
<protein>
    <recommendedName>
        <fullName evidence="4">dextransucrase</fullName>
        <ecNumber evidence="4">2.4.1.5</ecNumber>
    </recommendedName>
    <alternativeName>
        <fullName evidence="9">Dextransucrase</fullName>
    </alternativeName>
    <alternativeName>
        <fullName evidence="10">Sucrose 6-glucosyltransferase</fullName>
    </alternativeName>
</protein>
<feature type="signal peptide" evidence="12">
    <location>
        <begin position="1"/>
        <end position="25"/>
    </location>
</feature>
<evidence type="ECO:0000259" key="13">
    <source>
        <dbReference type="Pfam" id="PF02324"/>
    </source>
</evidence>
<dbReference type="InterPro" id="IPR022263">
    <property type="entry name" value="KxYKxGKxW"/>
</dbReference>
<comment type="similarity">
    <text evidence="3">Belongs to the glycosyl hydrolase 70 family.</text>
</comment>
<feature type="region of interest" description="Disordered" evidence="11">
    <location>
        <begin position="1356"/>
        <end position="1391"/>
    </location>
</feature>
<evidence type="ECO:0000256" key="8">
    <source>
        <dbReference type="ARBA" id="ARBA00022737"/>
    </source>
</evidence>
<dbReference type="GO" id="GO:0047849">
    <property type="term" value="F:dextransucrase activity"/>
    <property type="evidence" value="ECO:0007669"/>
    <property type="project" value="UniProtKB-EC"/>
</dbReference>
<proteinExistence type="inferred from homology"/>